<gene>
    <name evidence="9" type="primary">atp8</name>
    <name evidence="9" type="ORF">HAM_009</name>
</gene>
<evidence type="ECO:0000256" key="4">
    <source>
        <dbReference type="ARBA" id="ARBA00023128"/>
    </source>
</evidence>
<evidence type="ECO:0000313" key="9">
    <source>
        <dbReference type="EMBL" id="ACC78219.1"/>
    </source>
</evidence>
<dbReference type="EMBL" id="EU651892">
    <property type="protein sequence ID" value="ACC78219.1"/>
    <property type="molecule type" value="Genomic_DNA"/>
</dbReference>
<reference evidence="9" key="1">
    <citation type="journal article" date="2008" name="BMC Genomics">
        <title>Complete sequence and analysis of the mitochondrial genome of Hemiselmis andersenii CCMP644 (Cryptophyceae).</title>
        <authorList>
            <person name="Kim E."/>
            <person name="Lane C.E."/>
            <person name="Curtis B.A."/>
            <person name="Kozera C."/>
            <person name="Bowman S."/>
            <person name="Archibald J.M."/>
        </authorList>
    </citation>
    <scope>NUCLEOTIDE SEQUENCE [LARGE SCALE GENOMIC DNA]</scope>
    <source>
        <strain evidence="9">CCMP 644</strain>
        <strain>CCMP644</strain>
    </source>
</reference>
<organism evidence="9">
    <name type="scientific">Hemiselmis andersenii</name>
    <name type="common">Cryptophyte alga</name>
    <dbReference type="NCBI Taxonomy" id="464988"/>
    <lineage>
        <taxon>Eukaryota</taxon>
        <taxon>Cryptophyceae</taxon>
        <taxon>Cryptomonadales</taxon>
        <taxon>Hemiselmidaceae</taxon>
        <taxon>Hemiselmis</taxon>
    </lineage>
</organism>
<dbReference type="InterPro" id="IPR003319">
    <property type="entry name" value="YMF19-like_N"/>
</dbReference>
<keyword evidence="6" id="KW-0066">ATP synthesis</keyword>
<accession>B2MWS7</accession>
<dbReference type="GeneID" id="6262005"/>
<geneLocation type="mitochondrion" evidence="9"/>
<dbReference type="Pfam" id="PF02326">
    <property type="entry name" value="YMF19"/>
    <property type="match status" value="1"/>
</dbReference>
<feature type="domain" description="ATP synthase YMF19-like N-terminal" evidence="8">
    <location>
        <begin position="2"/>
        <end position="75"/>
    </location>
</feature>
<dbReference type="RefSeq" id="YP_001874765.1">
    <property type="nucleotide sequence ID" value="NC_010637.1"/>
</dbReference>
<feature type="transmembrane region" description="Helical" evidence="7">
    <location>
        <begin position="12"/>
        <end position="32"/>
    </location>
</feature>
<evidence type="ECO:0000259" key="8">
    <source>
        <dbReference type="Pfam" id="PF02326"/>
    </source>
</evidence>
<comment type="subcellular location">
    <subcellularLocation>
        <location evidence="1">Mitochondrion membrane</location>
    </subcellularLocation>
</comment>
<evidence type="ECO:0000256" key="7">
    <source>
        <dbReference type="SAM" id="Phobius"/>
    </source>
</evidence>
<evidence type="ECO:0000256" key="1">
    <source>
        <dbReference type="ARBA" id="ARBA00004325"/>
    </source>
</evidence>
<dbReference type="GO" id="GO:0031966">
    <property type="term" value="C:mitochondrial membrane"/>
    <property type="evidence" value="ECO:0007669"/>
    <property type="project" value="UniProtKB-SubCell"/>
</dbReference>
<evidence type="ECO:0000256" key="6">
    <source>
        <dbReference type="ARBA" id="ARBA00023310"/>
    </source>
</evidence>
<proteinExistence type="predicted"/>
<dbReference type="AlphaFoldDB" id="B2MWS7"/>
<evidence type="ECO:0000256" key="2">
    <source>
        <dbReference type="ARBA" id="ARBA00022692"/>
    </source>
</evidence>
<name>B2MWS7_HEMAN</name>
<keyword evidence="2 7" id="KW-0812">Transmembrane</keyword>
<keyword evidence="4 9" id="KW-0496">Mitochondrion</keyword>
<evidence type="ECO:0000256" key="3">
    <source>
        <dbReference type="ARBA" id="ARBA00022989"/>
    </source>
</evidence>
<dbReference type="GO" id="GO:0006754">
    <property type="term" value="P:ATP biosynthetic process"/>
    <property type="evidence" value="ECO:0007669"/>
    <property type="project" value="UniProtKB-KW"/>
</dbReference>
<keyword evidence="5 7" id="KW-0472">Membrane</keyword>
<sequence>MPQLDLITFFPQFFWCFICFFGFFLYFSYYIIPQIATILKFRQKKLIALANEINQKKDGSSHLLIEYDKIVHESFQEIKDHLDTLVTVKSSWVSFNLEKLNTTTLGVVTQRLLKNSFEKEYNN</sequence>
<protein>
    <submittedName>
        <fullName evidence="9">ATP synthase F0 subunit 8</fullName>
    </submittedName>
</protein>
<keyword evidence="3 7" id="KW-1133">Transmembrane helix</keyword>
<evidence type="ECO:0000256" key="5">
    <source>
        <dbReference type="ARBA" id="ARBA00023136"/>
    </source>
</evidence>